<sequence>MADFNKTEADFEYERYAKMRGISPEQDIPVDDLRPVGTETAQSISEKAAGSVRVPIESPFTRHEPVGAVSAEAGGFAYSADYDELARDPELAADVGLYAPRSGPGGPPDLEESILSEPTFRRDELLYSDAAKASFTAGLSEGAIDYADDEVTGEDWDDPLEDVPDADEIQAGSPVDPASPSLDAVPGTDVLNGSTGEDE</sequence>
<organism evidence="2 3">
    <name type="scientific">Paenibacillus apii</name>
    <dbReference type="NCBI Taxonomy" id="1850370"/>
    <lineage>
        <taxon>Bacteria</taxon>
        <taxon>Bacillati</taxon>
        <taxon>Bacillota</taxon>
        <taxon>Bacilli</taxon>
        <taxon>Bacillales</taxon>
        <taxon>Paenibacillaceae</taxon>
        <taxon>Paenibacillus</taxon>
    </lineage>
</organism>
<evidence type="ECO:0000313" key="3">
    <source>
        <dbReference type="Proteomes" id="UP000480151"/>
    </source>
</evidence>
<gene>
    <name evidence="2" type="ORF">G5B47_21025</name>
</gene>
<dbReference type="EMBL" id="JAAKGU010000012">
    <property type="protein sequence ID" value="NGM84889.1"/>
    <property type="molecule type" value="Genomic_DNA"/>
</dbReference>
<evidence type="ECO:0000256" key="1">
    <source>
        <dbReference type="SAM" id="MobiDB-lite"/>
    </source>
</evidence>
<dbReference type="AlphaFoldDB" id="A0A6M1PMY1"/>
<evidence type="ECO:0000313" key="2">
    <source>
        <dbReference type="EMBL" id="NGM84889.1"/>
    </source>
</evidence>
<accession>A0A6M1PMY1</accession>
<dbReference type="RefSeq" id="WP_165102394.1">
    <property type="nucleotide sequence ID" value="NZ_JAAKGU010000012.1"/>
</dbReference>
<protein>
    <submittedName>
        <fullName evidence="2">Uncharacterized protein</fullName>
    </submittedName>
</protein>
<feature type="region of interest" description="Disordered" evidence="1">
    <location>
        <begin position="138"/>
        <end position="199"/>
    </location>
</feature>
<dbReference type="Proteomes" id="UP000480151">
    <property type="component" value="Unassembled WGS sequence"/>
</dbReference>
<reference evidence="2 3" key="1">
    <citation type="submission" date="2020-02" db="EMBL/GenBank/DDBJ databases">
        <authorList>
            <person name="Gao J."/>
            <person name="Sun J."/>
        </authorList>
    </citation>
    <scope>NUCLEOTIDE SEQUENCE [LARGE SCALE GENOMIC DNA]</scope>
    <source>
        <strain evidence="2 3">7124</strain>
    </source>
</reference>
<keyword evidence="3" id="KW-1185">Reference proteome</keyword>
<feature type="compositionally biased region" description="Acidic residues" evidence="1">
    <location>
        <begin position="146"/>
        <end position="168"/>
    </location>
</feature>
<name>A0A6M1PMY1_9BACL</name>
<proteinExistence type="predicted"/>
<comment type="caution">
    <text evidence="2">The sequence shown here is derived from an EMBL/GenBank/DDBJ whole genome shotgun (WGS) entry which is preliminary data.</text>
</comment>